<dbReference type="PROSITE" id="PS52016">
    <property type="entry name" value="TONB_DEPENDENT_REC_3"/>
    <property type="match status" value="1"/>
</dbReference>
<keyword evidence="6" id="KW-0732">Signal</keyword>
<dbReference type="GO" id="GO:0009279">
    <property type="term" value="C:cell outer membrane"/>
    <property type="evidence" value="ECO:0007669"/>
    <property type="project" value="UniProtKB-SubCell"/>
</dbReference>
<dbReference type="Gene3D" id="2.40.170.20">
    <property type="entry name" value="TonB-dependent receptor, beta-barrel domain"/>
    <property type="match status" value="1"/>
</dbReference>
<dbReference type="KEGG" id="hfl:PUV54_15760"/>
<dbReference type="AlphaFoldDB" id="A0AAF0CEK1"/>
<evidence type="ECO:0000256" key="13">
    <source>
        <dbReference type="PROSITE-ProRule" id="PRU10144"/>
    </source>
</evidence>
<evidence type="ECO:0000256" key="8">
    <source>
        <dbReference type="ARBA" id="ARBA00023065"/>
    </source>
</evidence>
<keyword evidence="5 12" id="KW-0812">Transmembrane</keyword>
<feature type="domain" description="TonB-dependent receptor-like beta-barrel" evidence="15">
    <location>
        <begin position="342"/>
        <end position="763"/>
    </location>
</feature>
<sequence>MRKELLFGLSIGCVLVAQAHGQTQPVDEIIVVADPLELIELEESRAVMGLDLSYAEAPRSVNVISDATIERFSIETVDDLAAFAPGTFTGSFFGVPGAVSLRGNRADTYFRGFKRVENPGTFPTPLGASERIEIVKGPTPAIYGAGRVGGLLNITPLTARTAKEVRDEGHLLSLSGTLGSYNKRIIRGDGGIAFDLGGYDAGLYAHAEYENSDSFYRGIEPERTLVQSAFTLAGDNIEMELGGAFFSSNGYKQTPGWNRVTQDLIDNGVYITGRDTDLADLNGDGKLTPDEVDAAVGSFFGTSNIRQFVDFGVFPAPAFELDTGVGTGTLSARTVFISNNDIADAETLTAYADLGWSAGNGELRIQGFFDSMESALYQSYGFAAEYISDVYELRGSYAFGWNIGPVVIDSIFGASWRSYDNTTRQTFLSGYLVLDRRDLTVGPAGNDIFDDPFSVEPNGIDWDTDLDSRWTDLAFFTANDVALTDRFHLLASLRLDRFSASSINTGATIFDPGLGFTQFEADEFTPSYEFSLRYDALDWLSFYGTYAENNALETNDGGGIEVDRIAQGNFVADSDLFEAGLKIKRRDLVGSLAFYDQNRTRQDPFGNLDEEQSKGVEGELRYLLSDAFSLNGAVTWQQTEVSAPGQCGSGNGEFVVIPPVRAGVSPFDGYGGLFAALNASCLAELQDGYVRNTAPEWLASGFLTYTGPYTDVGSFGASAGVVYVGETGGKIDGAVTLPDYILAKAAFFYEFRNLSLIVNIDNLFDKRHFIPVQNVYEEVGALPGRGREFSVTLTAQF</sequence>
<keyword evidence="3 12" id="KW-1134">Transmembrane beta strand</keyword>
<evidence type="ECO:0000256" key="6">
    <source>
        <dbReference type="ARBA" id="ARBA00022729"/>
    </source>
</evidence>
<dbReference type="InterPro" id="IPR018247">
    <property type="entry name" value="EF_Hand_1_Ca_BS"/>
</dbReference>
<evidence type="ECO:0000256" key="5">
    <source>
        <dbReference type="ARBA" id="ARBA00022692"/>
    </source>
</evidence>
<dbReference type="Proteomes" id="UP001214043">
    <property type="component" value="Chromosome"/>
</dbReference>
<keyword evidence="17" id="KW-0675">Receptor</keyword>
<comment type="subcellular location">
    <subcellularLocation>
        <location evidence="1 12">Cell outer membrane</location>
        <topology evidence="1 12">Multi-pass membrane protein</topology>
    </subcellularLocation>
</comment>
<evidence type="ECO:0000256" key="10">
    <source>
        <dbReference type="ARBA" id="ARBA00023136"/>
    </source>
</evidence>
<evidence type="ECO:0000256" key="1">
    <source>
        <dbReference type="ARBA" id="ARBA00004571"/>
    </source>
</evidence>
<dbReference type="SUPFAM" id="SSF56935">
    <property type="entry name" value="Porins"/>
    <property type="match status" value="1"/>
</dbReference>
<dbReference type="InterPro" id="IPR010917">
    <property type="entry name" value="TonB_rcpt_CS"/>
</dbReference>
<keyword evidence="7" id="KW-0408">Iron</keyword>
<evidence type="ECO:0000313" key="17">
    <source>
        <dbReference type="EMBL" id="WDI31406.1"/>
    </source>
</evidence>
<dbReference type="Pfam" id="PF00593">
    <property type="entry name" value="TonB_dep_Rec_b-barrel"/>
    <property type="match status" value="1"/>
</dbReference>
<evidence type="ECO:0000256" key="2">
    <source>
        <dbReference type="ARBA" id="ARBA00022448"/>
    </source>
</evidence>
<keyword evidence="8" id="KW-0406">Ion transport</keyword>
<evidence type="ECO:0000256" key="11">
    <source>
        <dbReference type="ARBA" id="ARBA00023237"/>
    </source>
</evidence>
<dbReference type="InterPro" id="IPR037066">
    <property type="entry name" value="Plug_dom_sf"/>
</dbReference>
<proteinExistence type="inferred from homology"/>
<dbReference type="PANTHER" id="PTHR32552:SF81">
    <property type="entry name" value="TONB-DEPENDENT OUTER MEMBRANE RECEPTOR"/>
    <property type="match status" value="1"/>
</dbReference>
<feature type="domain" description="TonB-dependent receptor plug" evidence="16">
    <location>
        <begin position="56"/>
        <end position="150"/>
    </location>
</feature>
<evidence type="ECO:0000256" key="4">
    <source>
        <dbReference type="ARBA" id="ARBA00022496"/>
    </source>
</evidence>
<evidence type="ECO:0000256" key="12">
    <source>
        <dbReference type="PROSITE-ProRule" id="PRU01360"/>
    </source>
</evidence>
<dbReference type="EMBL" id="CP118166">
    <property type="protein sequence ID" value="WDI31406.1"/>
    <property type="molecule type" value="Genomic_DNA"/>
</dbReference>
<accession>A0AAF0CEK1</accession>
<dbReference type="RefSeq" id="WP_274493295.1">
    <property type="nucleotide sequence ID" value="NZ_CP118166.1"/>
</dbReference>
<evidence type="ECO:0000256" key="9">
    <source>
        <dbReference type="ARBA" id="ARBA00023077"/>
    </source>
</evidence>
<organism evidence="17 18">
    <name type="scientific">Hyphococcus flavus</name>
    <dbReference type="NCBI Taxonomy" id="1866326"/>
    <lineage>
        <taxon>Bacteria</taxon>
        <taxon>Pseudomonadati</taxon>
        <taxon>Pseudomonadota</taxon>
        <taxon>Alphaproteobacteria</taxon>
        <taxon>Parvularculales</taxon>
        <taxon>Parvularculaceae</taxon>
        <taxon>Hyphococcus</taxon>
    </lineage>
</organism>
<keyword evidence="4" id="KW-0410">Iron transport</keyword>
<evidence type="ECO:0000313" key="18">
    <source>
        <dbReference type="Proteomes" id="UP001214043"/>
    </source>
</evidence>
<evidence type="ECO:0000256" key="14">
    <source>
        <dbReference type="RuleBase" id="RU003357"/>
    </source>
</evidence>
<dbReference type="Gene3D" id="2.170.130.10">
    <property type="entry name" value="TonB-dependent receptor, plug domain"/>
    <property type="match status" value="1"/>
</dbReference>
<dbReference type="GO" id="GO:0006826">
    <property type="term" value="P:iron ion transport"/>
    <property type="evidence" value="ECO:0007669"/>
    <property type="project" value="UniProtKB-KW"/>
</dbReference>
<comment type="similarity">
    <text evidence="12 14">Belongs to the TonB-dependent receptor family.</text>
</comment>
<dbReference type="InterPro" id="IPR039426">
    <property type="entry name" value="TonB-dep_rcpt-like"/>
</dbReference>
<name>A0AAF0CEK1_9PROT</name>
<dbReference type="InterPro" id="IPR000531">
    <property type="entry name" value="Beta-barrel_TonB"/>
</dbReference>
<dbReference type="Pfam" id="PF07715">
    <property type="entry name" value="Plug"/>
    <property type="match status" value="1"/>
</dbReference>
<dbReference type="InterPro" id="IPR036942">
    <property type="entry name" value="Beta-barrel_TonB_sf"/>
</dbReference>
<reference evidence="17" key="1">
    <citation type="submission" date="2023-02" db="EMBL/GenBank/DDBJ databases">
        <title>Genome sequence of Hyphococcus flavus.</title>
        <authorList>
            <person name="Rong J.-C."/>
            <person name="Zhao Q."/>
            <person name="Yi M."/>
            <person name="Wu J.-Y."/>
        </authorList>
    </citation>
    <scope>NUCLEOTIDE SEQUENCE</scope>
    <source>
        <strain evidence="17">MCCC 1K03223</strain>
    </source>
</reference>
<gene>
    <name evidence="17" type="ORF">PUV54_15760</name>
</gene>
<dbReference type="PANTHER" id="PTHR32552">
    <property type="entry name" value="FERRICHROME IRON RECEPTOR-RELATED"/>
    <property type="match status" value="1"/>
</dbReference>
<keyword evidence="2 12" id="KW-0813">Transport</keyword>
<feature type="short sequence motif" description="TonB C-terminal box" evidence="13">
    <location>
        <begin position="780"/>
        <end position="797"/>
    </location>
</feature>
<protein>
    <submittedName>
        <fullName evidence="17">TonB-dependent receptor</fullName>
    </submittedName>
</protein>
<keyword evidence="10 12" id="KW-0472">Membrane</keyword>
<keyword evidence="18" id="KW-1185">Reference proteome</keyword>
<evidence type="ECO:0000259" key="15">
    <source>
        <dbReference type="Pfam" id="PF00593"/>
    </source>
</evidence>
<evidence type="ECO:0000256" key="7">
    <source>
        <dbReference type="ARBA" id="ARBA00023004"/>
    </source>
</evidence>
<evidence type="ECO:0000256" key="3">
    <source>
        <dbReference type="ARBA" id="ARBA00022452"/>
    </source>
</evidence>
<dbReference type="PROSITE" id="PS01156">
    <property type="entry name" value="TONB_DEPENDENT_REC_2"/>
    <property type="match status" value="1"/>
</dbReference>
<dbReference type="PROSITE" id="PS00018">
    <property type="entry name" value="EF_HAND_1"/>
    <property type="match status" value="1"/>
</dbReference>
<keyword evidence="9 14" id="KW-0798">TonB box</keyword>
<keyword evidence="11 12" id="KW-0998">Cell outer membrane</keyword>
<evidence type="ECO:0000259" key="16">
    <source>
        <dbReference type="Pfam" id="PF07715"/>
    </source>
</evidence>
<dbReference type="InterPro" id="IPR012910">
    <property type="entry name" value="Plug_dom"/>
</dbReference>